<name>A0A0V0GJY9_SOLCH</name>
<organism evidence="1">
    <name type="scientific">Solanum chacoense</name>
    <name type="common">Chaco potato</name>
    <dbReference type="NCBI Taxonomy" id="4108"/>
    <lineage>
        <taxon>Eukaryota</taxon>
        <taxon>Viridiplantae</taxon>
        <taxon>Streptophyta</taxon>
        <taxon>Embryophyta</taxon>
        <taxon>Tracheophyta</taxon>
        <taxon>Spermatophyta</taxon>
        <taxon>Magnoliopsida</taxon>
        <taxon>eudicotyledons</taxon>
        <taxon>Gunneridae</taxon>
        <taxon>Pentapetalae</taxon>
        <taxon>asterids</taxon>
        <taxon>lamiids</taxon>
        <taxon>Solanales</taxon>
        <taxon>Solanaceae</taxon>
        <taxon>Solanoideae</taxon>
        <taxon>Solaneae</taxon>
        <taxon>Solanum</taxon>
    </lineage>
</organism>
<dbReference type="AlphaFoldDB" id="A0A0V0GJY9"/>
<dbReference type="EMBL" id="GEDG01036694">
    <property type="protein sequence ID" value="JAP08562.1"/>
    <property type="molecule type" value="Transcribed_RNA"/>
</dbReference>
<sequence length="80" mass="8929">MSTLRSALMLPILLSSPKRSSTKELKDFRPTSLIGSVYKIISKKLTEMLKKVTDELFNGNQVAFLEGRQIMDALPMISGL</sequence>
<protein>
    <submittedName>
        <fullName evidence="1">Putative ovule protein</fullName>
    </submittedName>
</protein>
<reference evidence="1" key="1">
    <citation type="submission" date="2015-12" db="EMBL/GenBank/DDBJ databases">
        <title>Gene expression during late stages of embryo sac development: a critical building block for successful pollen-pistil interactions.</title>
        <authorList>
            <person name="Liu Y."/>
            <person name="Joly V."/>
            <person name="Sabar M."/>
            <person name="Matton D.P."/>
        </authorList>
    </citation>
    <scope>NUCLEOTIDE SEQUENCE</scope>
</reference>
<accession>A0A0V0GJY9</accession>
<evidence type="ECO:0000313" key="1">
    <source>
        <dbReference type="EMBL" id="JAP08562.1"/>
    </source>
</evidence>
<proteinExistence type="predicted"/>